<protein>
    <submittedName>
        <fullName evidence="7">YihY/virulence factor BrkB family protein</fullName>
    </submittedName>
</protein>
<name>A0A4Q0VD63_CLOTA</name>
<evidence type="ECO:0000256" key="6">
    <source>
        <dbReference type="SAM" id="Phobius"/>
    </source>
</evidence>
<dbReference type="AlphaFoldDB" id="A0A4Q0VD63"/>
<gene>
    <name evidence="7" type="ORF">DP130_08940</name>
</gene>
<feature type="transmembrane region" description="Helical" evidence="6">
    <location>
        <begin position="214"/>
        <end position="234"/>
    </location>
</feature>
<keyword evidence="5 6" id="KW-0472">Membrane</keyword>
<evidence type="ECO:0000313" key="7">
    <source>
        <dbReference type="EMBL" id="RXI48207.1"/>
    </source>
</evidence>
<dbReference type="PANTHER" id="PTHR30213:SF0">
    <property type="entry name" value="UPF0761 MEMBRANE PROTEIN YIHY"/>
    <property type="match status" value="1"/>
</dbReference>
<keyword evidence="3 6" id="KW-0812">Transmembrane</keyword>
<comment type="caution">
    <text evidence="7">The sequence shown here is derived from an EMBL/GenBank/DDBJ whole genome shotgun (WGS) entry which is preliminary data.</text>
</comment>
<proteinExistence type="predicted"/>
<accession>A0A4Q0VD63</accession>
<dbReference type="InterPro" id="IPR017039">
    <property type="entry name" value="Virul_fac_BrkB"/>
</dbReference>
<dbReference type="GO" id="GO:0005886">
    <property type="term" value="C:plasma membrane"/>
    <property type="evidence" value="ECO:0007669"/>
    <property type="project" value="UniProtKB-SubCell"/>
</dbReference>
<keyword evidence="2" id="KW-1003">Cell membrane</keyword>
<dbReference type="EMBL" id="QMAP01000007">
    <property type="protein sequence ID" value="RXI48207.1"/>
    <property type="molecule type" value="Genomic_DNA"/>
</dbReference>
<sequence length="286" mass="32748">MILLKDRVKDRVTVDKKNIINKIIEDEVPALASQLSYSLLLSFFPFLIFLMTLLGFSSIDNEYVLLELKTMLPDSAYELVYNTVIEILGTRDSNLLSFSIIFTVWTSSTGFRAVIKGINKAYDEKEKRSLPKVFLISILSTLSLGFLIILTVLFLVFGQLIGLYLVQKLKMGSLFYLTWNIIRYIIILSSLVVIFALMYKFIPSRKLRWKEVMPGAIFATVGWLFSSFIFSYYVNNFANYSRIYGSIGAVIILMVWLYLTSIIIILGGELNAFISIHESIKIRARE</sequence>
<feature type="transmembrane region" description="Helical" evidence="6">
    <location>
        <begin position="246"/>
        <end position="266"/>
    </location>
</feature>
<dbReference type="Pfam" id="PF03631">
    <property type="entry name" value="Virul_fac_BrkB"/>
    <property type="match status" value="1"/>
</dbReference>
<dbReference type="PANTHER" id="PTHR30213">
    <property type="entry name" value="INNER MEMBRANE PROTEIN YHJD"/>
    <property type="match status" value="1"/>
</dbReference>
<evidence type="ECO:0000256" key="5">
    <source>
        <dbReference type="ARBA" id="ARBA00023136"/>
    </source>
</evidence>
<organism evidence="7 8">
    <name type="scientific">Clostridium tetani</name>
    <dbReference type="NCBI Taxonomy" id="1513"/>
    <lineage>
        <taxon>Bacteria</taxon>
        <taxon>Bacillati</taxon>
        <taxon>Bacillota</taxon>
        <taxon>Clostridia</taxon>
        <taxon>Eubacteriales</taxon>
        <taxon>Clostridiaceae</taxon>
        <taxon>Clostridium</taxon>
    </lineage>
</organism>
<dbReference type="NCBIfam" id="TIGR00765">
    <property type="entry name" value="yihY_not_rbn"/>
    <property type="match status" value="1"/>
</dbReference>
<feature type="transmembrane region" description="Helical" evidence="6">
    <location>
        <begin position="135"/>
        <end position="161"/>
    </location>
</feature>
<feature type="transmembrane region" description="Helical" evidence="6">
    <location>
        <begin position="181"/>
        <end position="202"/>
    </location>
</feature>
<evidence type="ECO:0000256" key="4">
    <source>
        <dbReference type="ARBA" id="ARBA00022989"/>
    </source>
</evidence>
<dbReference type="PIRSF" id="PIRSF035875">
    <property type="entry name" value="RNase_BN"/>
    <property type="match status" value="1"/>
</dbReference>
<feature type="transmembrane region" description="Helical" evidence="6">
    <location>
        <begin position="39"/>
        <end position="59"/>
    </location>
</feature>
<evidence type="ECO:0000313" key="8">
    <source>
        <dbReference type="Proteomes" id="UP000290921"/>
    </source>
</evidence>
<comment type="subcellular location">
    <subcellularLocation>
        <location evidence="1">Cell membrane</location>
        <topology evidence="1">Multi-pass membrane protein</topology>
    </subcellularLocation>
</comment>
<reference evidence="7 8" key="1">
    <citation type="submission" date="2018-06" db="EMBL/GenBank/DDBJ databases">
        <title>Genome conservation of Clostridium tetani.</title>
        <authorList>
            <person name="Bruggemann H."/>
            <person name="Popoff M.R."/>
        </authorList>
    </citation>
    <scope>NUCLEOTIDE SEQUENCE [LARGE SCALE GENOMIC DNA]</scope>
    <source>
        <strain evidence="7 8">2017.061</strain>
    </source>
</reference>
<feature type="transmembrane region" description="Helical" evidence="6">
    <location>
        <begin position="95"/>
        <end position="115"/>
    </location>
</feature>
<evidence type="ECO:0000256" key="3">
    <source>
        <dbReference type="ARBA" id="ARBA00022692"/>
    </source>
</evidence>
<evidence type="ECO:0000256" key="2">
    <source>
        <dbReference type="ARBA" id="ARBA00022475"/>
    </source>
</evidence>
<keyword evidence="4 6" id="KW-1133">Transmembrane helix</keyword>
<dbReference type="Proteomes" id="UP000290921">
    <property type="component" value="Unassembled WGS sequence"/>
</dbReference>
<evidence type="ECO:0000256" key="1">
    <source>
        <dbReference type="ARBA" id="ARBA00004651"/>
    </source>
</evidence>